<keyword evidence="3" id="KW-1185">Reference proteome</keyword>
<keyword evidence="1" id="KW-0732">Signal</keyword>
<name>A0AAJ0MQJ8_9PEZI</name>
<organism evidence="2 3">
    <name type="scientific">Neurospora hispaniola</name>
    <dbReference type="NCBI Taxonomy" id="588809"/>
    <lineage>
        <taxon>Eukaryota</taxon>
        <taxon>Fungi</taxon>
        <taxon>Dikarya</taxon>
        <taxon>Ascomycota</taxon>
        <taxon>Pezizomycotina</taxon>
        <taxon>Sordariomycetes</taxon>
        <taxon>Sordariomycetidae</taxon>
        <taxon>Sordariales</taxon>
        <taxon>Sordariaceae</taxon>
        <taxon>Neurospora</taxon>
    </lineage>
</organism>
<feature type="signal peptide" evidence="1">
    <location>
        <begin position="1"/>
        <end position="26"/>
    </location>
</feature>
<dbReference type="EMBL" id="JAULSX010000005">
    <property type="protein sequence ID" value="KAK3490936.1"/>
    <property type="molecule type" value="Genomic_DNA"/>
</dbReference>
<reference evidence="2 3" key="1">
    <citation type="journal article" date="2023" name="Mol. Phylogenet. Evol.">
        <title>Genome-scale phylogeny and comparative genomics of the fungal order Sordariales.</title>
        <authorList>
            <person name="Hensen N."/>
            <person name="Bonometti L."/>
            <person name="Westerberg I."/>
            <person name="Brannstrom I.O."/>
            <person name="Guillou S."/>
            <person name="Cros-Aarteil S."/>
            <person name="Calhoun S."/>
            <person name="Haridas S."/>
            <person name="Kuo A."/>
            <person name="Mondo S."/>
            <person name="Pangilinan J."/>
            <person name="Riley R."/>
            <person name="LaButti K."/>
            <person name="Andreopoulos B."/>
            <person name="Lipzen A."/>
            <person name="Chen C."/>
            <person name="Yan M."/>
            <person name="Daum C."/>
            <person name="Ng V."/>
            <person name="Clum A."/>
            <person name="Steindorff A."/>
            <person name="Ohm R.A."/>
            <person name="Martin F."/>
            <person name="Silar P."/>
            <person name="Natvig D.O."/>
            <person name="Lalanne C."/>
            <person name="Gautier V."/>
            <person name="Ament-Velasquez S.L."/>
            <person name="Kruys A."/>
            <person name="Hutchinson M.I."/>
            <person name="Powell A.J."/>
            <person name="Barry K."/>
            <person name="Miller A.N."/>
            <person name="Grigoriev I.V."/>
            <person name="Debuchy R."/>
            <person name="Gladieux P."/>
            <person name="Hiltunen Thoren M."/>
            <person name="Johannesson H."/>
        </authorList>
    </citation>
    <scope>NUCLEOTIDE SEQUENCE [LARGE SCALE GENOMIC DNA]</scope>
    <source>
        <strain evidence="2 3">FGSC 10403</strain>
    </source>
</reference>
<proteinExistence type="predicted"/>
<evidence type="ECO:0008006" key="4">
    <source>
        <dbReference type="Google" id="ProtNLM"/>
    </source>
</evidence>
<dbReference type="AlphaFoldDB" id="A0AAJ0MQJ8"/>
<sequence>MSPLRSRHSLRLFAFVLVYLIHNSLLSINEALSWSSSRASLHTTEVRSELTICPAMGPGPACLLSGTVFGVRLGGFSVRSRSACSTKSGHLAPQGPVPRPSTGAVEMQGTPRECSVLPARDTALRYYGSVVIEGAVHQPVPGIASFFIACM</sequence>
<gene>
    <name evidence="2" type="ORF">B0T23DRAFT_173403</name>
</gene>
<evidence type="ECO:0000313" key="3">
    <source>
        <dbReference type="Proteomes" id="UP001285908"/>
    </source>
</evidence>
<dbReference type="GeneID" id="87870574"/>
<comment type="caution">
    <text evidence="2">The sequence shown here is derived from an EMBL/GenBank/DDBJ whole genome shotgun (WGS) entry which is preliminary data.</text>
</comment>
<feature type="chain" id="PRO_5042600677" description="Secreted protein" evidence="1">
    <location>
        <begin position="27"/>
        <end position="151"/>
    </location>
</feature>
<dbReference type="RefSeq" id="XP_062692119.1">
    <property type="nucleotide sequence ID" value="XM_062832952.1"/>
</dbReference>
<dbReference type="Proteomes" id="UP001285908">
    <property type="component" value="Unassembled WGS sequence"/>
</dbReference>
<protein>
    <recommendedName>
        <fullName evidence="4">Secreted protein</fullName>
    </recommendedName>
</protein>
<accession>A0AAJ0MQJ8</accession>
<evidence type="ECO:0000256" key="1">
    <source>
        <dbReference type="SAM" id="SignalP"/>
    </source>
</evidence>
<evidence type="ECO:0000313" key="2">
    <source>
        <dbReference type="EMBL" id="KAK3490936.1"/>
    </source>
</evidence>